<evidence type="ECO:0000256" key="6">
    <source>
        <dbReference type="ARBA" id="ARBA00022737"/>
    </source>
</evidence>
<dbReference type="RefSeq" id="XP_053586216.1">
    <property type="nucleotide sequence ID" value="XM_053731444.1"/>
</dbReference>
<gene>
    <name evidence="16" type="ORF">GCK72_016317</name>
</gene>
<keyword evidence="5 14" id="KW-0732">Signal</keyword>
<dbReference type="GO" id="GO:0005548">
    <property type="term" value="F:phospholipid transporter activity"/>
    <property type="evidence" value="ECO:0007669"/>
    <property type="project" value="InterPro"/>
</dbReference>
<keyword evidence="4" id="KW-0479">Metal-binding</keyword>
<evidence type="ECO:0000256" key="10">
    <source>
        <dbReference type="ARBA" id="ARBA00023125"/>
    </source>
</evidence>
<evidence type="ECO:0000313" key="17">
    <source>
        <dbReference type="Proteomes" id="UP000483820"/>
    </source>
</evidence>
<comment type="caution">
    <text evidence="16">The sequence shown here is derived from an EMBL/GenBank/DDBJ whole genome shotgun (WGS) entry which is preliminary data.</text>
</comment>
<keyword evidence="8" id="KW-0256">Endoplasmic reticulum</keyword>
<dbReference type="InterPro" id="IPR013087">
    <property type="entry name" value="Znf_C2H2_type"/>
</dbReference>
<keyword evidence="6" id="KW-0677">Repeat</keyword>
<dbReference type="SUPFAM" id="SSF57667">
    <property type="entry name" value="beta-beta-alpha zinc fingers"/>
    <property type="match status" value="2"/>
</dbReference>
<dbReference type="InterPro" id="IPR039988">
    <property type="entry name" value="MTTP"/>
</dbReference>
<comment type="subcellular location">
    <subcellularLocation>
        <location evidence="2">Endoplasmic reticulum</location>
    </subcellularLocation>
    <subcellularLocation>
        <location evidence="1">Nucleus</location>
    </subcellularLocation>
</comment>
<dbReference type="Gene3D" id="3.30.160.60">
    <property type="entry name" value="Classic Zinc Finger"/>
    <property type="match status" value="3"/>
</dbReference>
<dbReference type="GO" id="GO:0016323">
    <property type="term" value="C:basolateral plasma membrane"/>
    <property type="evidence" value="ECO:0007669"/>
    <property type="project" value="TreeGrafter"/>
</dbReference>
<dbReference type="Pfam" id="PF19444">
    <property type="entry name" value="MTP_lip_bd"/>
    <property type="match status" value="1"/>
</dbReference>
<dbReference type="Pfam" id="PF00096">
    <property type="entry name" value="zf-C2H2"/>
    <property type="match status" value="3"/>
</dbReference>
<evidence type="ECO:0000256" key="8">
    <source>
        <dbReference type="ARBA" id="ARBA00022824"/>
    </source>
</evidence>
<dbReference type="PROSITE" id="PS00028">
    <property type="entry name" value="ZINC_FINGER_C2H2_1"/>
    <property type="match status" value="4"/>
</dbReference>
<evidence type="ECO:0000256" key="7">
    <source>
        <dbReference type="ARBA" id="ARBA00022771"/>
    </source>
</evidence>
<evidence type="ECO:0000256" key="9">
    <source>
        <dbReference type="ARBA" id="ARBA00022833"/>
    </source>
</evidence>
<evidence type="ECO:0000256" key="14">
    <source>
        <dbReference type="SAM" id="SignalP"/>
    </source>
</evidence>
<dbReference type="GO" id="GO:0003677">
    <property type="term" value="F:DNA binding"/>
    <property type="evidence" value="ECO:0007669"/>
    <property type="project" value="UniProtKB-KW"/>
</dbReference>
<evidence type="ECO:0000256" key="2">
    <source>
        <dbReference type="ARBA" id="ARBA00004240"/>
    </source>
</evidence>
<evidence type="ECO:0000256" key="3">
    <source>
        <dbReference type="ARBA" id="ARBA00022448"/>
    </source>
</evidence>
<dbReference type="AlphaFoldDB" id="A0A6A5GWJ9"/>
<dbReference type="SMART" id="SM00355">
    <property type="entry name" value="ZnF_C2H2"/>
    <property type="match status" value="5"/>
</dbReference>
<dbReference type="FunFam" id="3.30.160.60:FF:000942">
    <property type="entry name" value="Snail zinc finger protein"/>
    <property type="match status" value="1"/>
</dbReference>
<evidence type="ECO:0000256" key="5">
    <source>
        <dbReference type="ARBA" id="ARBA00022729"/>
    </source>
</evidence>
<keyword evidence="7 13" id="KW-0863">Zinc-finger</keyword>
<dbReference type="GO" id="GO:0005783">
    <property type="term" value="C:endoplasmic reticulum"/>
    <property type="evidence" value="ECO:0007669"/>
    <property type="project" value="UniProtKB-SubCell"/>
</dbReference>
<dbReference type="GO" id="GO:0008289">
    <property type="term" value="F:lipid binding"/>
    <property type="evidence" value="ECO:0007669"/>
    <property type="project" value="InterPro"/>
</dbReference>
<protein>
    <recommendedName>
        <fullName evidence="15">C2H2-type domain-containing protein</fullName>
    </recommendedName>
</protein>
<dbReference type="PANTHER" id="PTHR13024">
    <property type="entry name" value="MICROSOMAL TRIGLYCERIDE TRANSFER PROTEIN, LARGE SUBUNIT"/>
    <property type="match status" value="1"/>
</dbReference>
<feature type="domain" description="C2H2-type" evidence="15">
    <location>
        <begin position="960"/>
        <end position="987"/>
    </location>
</feature>
<dbReference type="CTD" id="9808404"/>
<keyword evidence="3" id="KW-0813">Transport</keyword>
<dbReference type="Proteomes" id="UP000483820">
    <property type="component" value="Chromosome IV"/>
</dbReference>
<dbReference type="PROSITE" id="PS50157">
    <property type="entry name" value="ZINC_FINGER_C2H2_2"/>
    <property type="match status" value="5"/>
</dbReference>
<dbReference type="GO" id="GO:0042157">
    <property type="term" value="P:lipoprotein metabolic process"/>
    <property type="evidence" value="ECO:0007669"/>
    <property type="project" value="TreeGrafter"/>
</dbReference>
<dbReference type="EMBL" id="WUAV01000004">
    <property type="protein sequence ID" value="KAF1759850.1"/>
    <property type="molecule type" value="Genomic_DNA"/>
</dbReference>
<feature type="chain" id="PRO_5025409082" description="C2H2-type domain-containing protein" evidence="14">
    <location>
        <begin position="19"/>
        <end position="1106"/>
    </location>
</feature>
<accession>A0A6A5GWJ9</accession>
<evidence type="ECO:0000256" key="12">
    <source>
        <dbReference type="ARBA" id="ARBA00037948"/>
    </source>
</evidence>
<dbReference type="GO" id="GO:0005634">
    <property type="term" value="C:nucleus"/>
    <property type="evidence" value="ECO:0007669"/>
    <property type="project" value="UniProtKB-SubCell"/>
</dbReference>
<evidence type="ECO:0000313" key="16">
    <source>
        <dbReference type="EMBL" id="KAF1759850.1"/>
    </source>
</evidence>
<feature type="domain" description="C2H2-type" evidence="15">
    <location>
        <begin position="989"/>
        <end position="1012"/>
    </location>
</feature>
<sequence length="1106" mass="124857">MFSRKWLLLATLIAVVTAVPDLDEIKRNIKKHGADYYTKQNAKYDENTVRLLKVDYWFRTESMIYDELNSKEKAPSTVIAGNFSFETLHHDVEGGMLGRFSLTQCNTGNCGEPSPIYMAFRQGGNNVEHVFKSSDDSDATWNFLYAIANTIYTPAEYGEGDEQTVDTIYGRCKVNFGRPEDKRFRRIIDKCDLGYGANFTKFDGLETVAYDQDVWYTQNTKVDADIIMIDAVEMLAFRSSLHEKHGFQVESRTHVEITNRTRVFVHRYCNDSVPAHSCAEQAFGAVRVGGKLYENVKIGGAQPNKLTKLIGTYRRHLNEMGDSHICEKHSLLYGQIVQEARLARREDWEAAIRYPENDHVLSIIASSLGSVGTVESLATAREVLLQQSPDHLDDLLFGIAQSSSKNEKWHKQLMYWLGTLNRDSEDYWKLANTIATVLNKRCEATTSSLNSCNKGKEAIVNKFINDLTATGVTVQVLEVLENIPVIGAYDIAKKYLCGQEALEIQKAALNVILAVDKNLYETQLTHKLIRLFRNTCSQQTPTSHSQLAIDILLKCVPDHQNVATLILRTESLNPDDQEKWNYLYKAIESSGERDELKAEFWSRMRKFKEVRSKDYFSDASGFRLFSTATAEFLHKSFKRSNFELSLKRGKKDHNLFSLSIDTEHLDQFITGSTSHSRSGAPEGSVRIGITGHKLPTKHIFKGSTDLLSTVWDADGRTHKAFEGNVPLRDVRFSLPLLSGLTVNVNSVGAISLRVLASAEVSLWNQRSNAKAEAYTSGSLYLTASLQHDTQQVRYIESTVTALSAFSTDTRAIFESLPYDFCLKTSNSNVEISQKTVIEEASHKKKTYNRKRVEPGVTYRCDNASAVVVFVVKRGSSRGRDPLFLQSTNHSHFVIHNTLIGSGDSGDIISQPEILEDFLKMNMSLKRKSIFETIDDLISPDPIASSSSSSASYSSLDNQKLMCQFCKKSYLTYFGLRRHLQFHKEGKLQQICPQCKKIYRSPGALKMHLKTHSLPCVCTDCGKSFSRPWLLKGHLRTHTGEKPFGCDSCGRCFADRSNLRAHLQTHSGEKKHRCSRCGQSFARVQVRQRHEQSCRIDVKSSDKEDDV</sequence>
<reference evidence="16 17" key="1">
    <citation type="submission" date="2019-12" db="EMBL/GenBank/DDBJ databases">
        <title>Chromosome-level assembly of the Caenorhabditis remanei genome.</title>
        <authorList>
            <person name="Teterina A.A."/>
            <person name="Willis J.H."/>
            <person name="Phillips P.C."/>
        </authorList>
    </citation>
    <scope>NUCLEOTIDE SEQUENCE [LARGE SCALE GENOMIC DNA]</scope>
    <source>
        <strain evidence="16 17">PX506</strain>
        <tissue evidence="16">Whole organism</tissue>
    </source>
</reference>
<dbReference type="FunFam" id="3.30.160.60:FF:000693">
    <property type="entry name" value="Snail family zinc finger 1a"/>
    <property type="match status" value="1"/>
</dbReference>
<evidence type="ECO:0000259" key="15">
    <source>
        <dbReference type="PROSITE" id="PS50157"/>
    </source>
</evidence>
<name>A0A6A5GWJ9_CAERE</name>
<evidence type="ECO:0000256" key="11">
    <source>
        <dbReference type="ARBA" id="ARBA00023242"/>
    </source>
</evidence>
<dbReference type="InterPro" id="IPR045811">
    <property type="entry name" value="MTP_lip-bd"/>
</dbReference>
<keyword evidence="11" id="KW-0539">Nucleus</keyword>
<feature type="domain" description="C2H2-type" evidence="15">
    <location>
        <begin position="1015"/>
        <end position="1042"/>
    </location>
</feature>
<proteinExistence type="inferred from homology"/>
<keyword evidence="10" id="KW-0238">DNA-binding</keyword>
<feature type="domain" description="C2H2-type" evidence="15">
    <location>
        <begin position="1043"/>
        <end position="1070"/>
    </location>
</feature>
<organism evidence="16 17">
    <name type="scientific">Caenorhabditis remanei</name>
    <name type="common">Caenorhabditis vulgaris</name>
    <dbReference type="NCBI Taxonomy" id="31234"/>
    <lineage>
        <taxon>Eukaryota</taxon>
        <taxon>Metazoa</taxon>
        <taxon>Ecdysozoa</taxon>
        <taxon>Nematoda</taxon>
        <taxon>Chromadorea</taxon>
        <taxon>Rhabditida</taxon>
        <taxon>Rhabditina</taxon>
        <taxon>Rhabditomorpha</taxon>
        <taxon>Rhabditoidea</taxon>
        <taxon>Rhabditidae</taxon>
        <taxon>Peloderinae</taxon>
        <taxon>Caenorhabditis</taxon>
    </lineage>
</organism>
<dbReference type="PANTHER" id="PTHR13024:SF0">
    <property type="entry name" value="MICROSOMAL TRIACYLGLYCEROL TRANSFER PROTEIN"/>
    <property type="match status" value="1"/>
</dbReference>
<dbReference type="GO" id="GO:0005794">
    <property type="term" value="C:Golgi apparatus"/>
    <property type="evidence" value="ECO:0007669"/>
    <property type="project" value="TreeGrafter"/>
</dbReference>
<dbReference type="GeneID" id="9808404"/>
<feature type="domain" description="C2H2-type" evidence="15">
    <location>
        <begin position="1071"/>
        <end position="1103"/>
    </location>
</feature>
<evidence type="ECO:0000256" key="1">
    <source>
        <dbReference type="ARBA" id="ARBA00004123"/>
    </source>
</evidence>
<feature type="signal peptide" evidence="14">
    <location>
        <begin position="1"/>
        <end position="18"/>
    </location>
</feature>
<comment type="similarity">
    <text evidence="12">Belongs to the snail C2H2-type zinc-finger protein family.</text>
</comment>
<dbReference type="KEGG" id="crq:GCK72_016317"/>
<dbReference type="GO" id="GO:0008270">
    <property type="term" value="F:zinc ion binding"/>
    <property type="evidence" value="ECO:0007669"/>
    <property type="project" value="UniProtKB-KW"/>
</dbReference>
<dbReference type="InterPro" id="IPR036236">
    <property type="entry name" value="Znf_C2H2_sf"/>
</dbReference>
<evidence type="ECO:0000256" key="13">
    <source>
        <dbReference type="PROSITE-ProRule" id="PRU00042"/>
    </source>
</evidence>
<keyword evidence="9" id="KW-0862">Zinc</keyword>
<evidence type="ECO:0000256" key="4">
    <source>
        <dbReference type="ARBA" id="ARBA00022723"/>
    </source>
</evidence>